<dbReference type="EMBL" id="FQWD01000002">
    <property type="protein sequence ID" value="SHG11620.1"/>
    <property type="molecule type" value="Genomic_DNA"/>
</dbReference>
<dbReference type="Proteomes" id="UP000184520">
    <property type="component" value="Unassembled WGS sequence"/>
</dbReference>
<dbReference type="GO" id="GO:0008080">
    <property type="term" value="F:N-acetyltransferase activity"/>
    <property type="evidence" value="ECO:0007669"/>
    <property type="project" value="InterPro"/>
</dbReference>
<dbReference type="Gene3D" id="3.40.630.30">
    <property type="match status" value="1"/>
</dbReference>
<keyword evidence="4" id="KW-0238">DNA-binding</keyword>
<accession>A0A1M5H6J7</accession>
<gene>
    <name evidence="4" type="ORF">SAMN05216361_1334</name>
</gene>
<dbReference type="RefSeq" id="WP_073319726.1">
    <property type="nucleotide sequence ID" value="NZ_FQWD01000002.1"/>
</dbReference>
<dbReference type="PROSITE" id="PS51186">
    <property type="entry name" value="GNAT"/>
    <property type="match status" value="1"/>
</dbReference>
<dbReference type="PROSITE" id="PS50995">
    <property type="entry name" value="HTH_MARR_2"/>
    <property type="match status" value="1"/>
</dbReference>
<protein>
    <submittedName>
        <fullName evidence="4">DNA-binding transcriptional regulator, MarR family</fullName>
    </submittedName>
</protein>
<dbReference type="Pfam" id="PF12802">
    <property type="entry name" value="MarR_2"/>
    <property type="match status" value="1"/>
</dbReference>
<feature type="domain" description="N-acetyltransferase" evidence="3">
    <location>
        <begin position="166"/>
        <end position="315"/>
    </location>
</feature>
<dbReference type="InterPro" id="IPR036390">
    <property type="entry name" value="WH_DNA-bd_sf"/>
</dbReference>
<evidence type="ECO:0000259" key="2">
    <source>
        <dbReference type="PROSITE" id="PS50995"/>
    </source>
</evidence>
<dbReference type="PANTHER" id="PTHR13947">
    <property type="entry name" value="GNAT FAMILY N-ACETYLTRANSFERASE"/>
    <property type="match status" value="1"/>
</dbReference>
<dbReference type="OrthoDB" id="1431064at2"/>
<dbReference type="InterPro" id="IPR050769">
    <property type="entry name" value="NAT_camello-type"/>
</dbReference>
<dbReference type="Pfam" id="PF00583">
    <property type="entry name" value="Acetyltransf_1"/>
    <property type="match status" value="1"/>
</dbReference>
<dbReference type="SMART" id="SM00347">
    <property type="entry name" value="HTH_MARR"/>
    <property type="match status" value="1"/>
</dbReference>
<proteinExistence type="predicted"/>
<dbReference type="InterPro" id="IPR036388">
    <property type="entry name" value="WH-like_DNA-bd_sf"/>
</dbReference>
<dbReference type="AlphaFoldDB" id="A0A1M5H6J7"/>
<keyword evidence="5" id="KW-1185">Reference proteome</keyword>
<dbReference type="SUPFAM" id="SSF55729">
    <property type="entry name" value="Acyl-CoA N-acyltransferases (Nat)"/>
    <property type="match status" value="1"/>
</dbReference>
<dbReference type="InterPro" id="IPR016181">
    <property type="entry name" value="Acyl_CoA_acyltransferase"/>
</dbReference>
<evidence type="ECO:0000313" key="4">
    <source>
        <dbReference type="EMBL" id="SHG11620.1"/>
    </source>
</evidence>
<organism evidence="4 5">
    <name type="scientific">Marisediminitalea aggregata</name>
    <dbReference type="NCBI Taxonomy" id="634436"/>
    <lineage>
        <taxon>Bacteria</taxon>
        <taxon>Pseudomonadati</taxon>
        <taxon>Pseudomonadota</taxon>
        <taxon>Gammaproteobacteria</taxon>
        <taxon>Alteromonadales</taxon>
        <taxon>Alteromonadaceae</taxon>
        <taxon>Marisediminitalea</taxon>
    </lineage>
</organism>
<dbReference type="STRING" id="634436.SAMN05216361_1334"/>
<dbReference type="Gene3D" id="1.10.10.10">
    <property type="entry name" value="Winged helix-like DNA-binding domain superfamily/Winged helix DNA-binding domain"/>
    <property type="match status" value="1"/>
</dbReference>
<dbReference type="SUPFAM" id="SSF46785">
    <property type="entry name" value="Winged helix' DNA-binding domain"/>
    <property type="match status" value="1"/>
</dbReference>
<keyword evidence="1" id="KW-0808">Transferase</keyword>
<dbReference type="GO" id="GO:0003700">
    <property type="term" value="F:DNA-binding transcription factor activity"/>
    <property type="evidence" value="ECO:0007669"/>
    <property type="project" value="InterPro"/>
</dbReference>
<feature type="domain" description="HTH marR-type" evidence="2">
    <location>
        <begin position="9"/>
        <end position="146"/>
    </location>
</feature>
<evidence type="ECO:0000313" key="5">
    <source>
        <dbReference type="Proteomes" id="UP000184520"/>
    </source>
</evidence>
<name>A0A1M5H6J7_9ALTE</name>
<reference evidence="5" key="1">
    <citation type="submission" date="2016-11" db="EMBL/GenBank/DDBJ databases">
        <authorList>
            <person name="Varghese N."/>
            <person name="Submissions S."/>
        </authorList>
    </citation>
    <scope>NUCLEOTIDE SEQUENCE [LARGE SCALE GENOMIC DNA]</scope>
    <source>
        <strain evidence="5">CGMCC 1.8995</strain>
    </source>
</reference>
<sequence>MDILQQAGASALGSRFRRLAERLSLQAAEVYKHYELQVEPAWFPVLYALNQHGAASITELAGMTGQSHPFISKSVKQLQAAGLLKSVPSKADKRVNTLTLSEQGKALMPVLDRQVNDIGQALSVWLNDVSPDFLKALEKLENGLNNTSLIDLVTQRGRLPEGYRVVPFRQGDENAFYTLNKIWIERHFEMEDSDRAALLDPENYIVNKGGHILLMLAPDGSVCGTVALISMPKHTFELAKMSVSDAHQGRGLGFELGLAAISLARRLKAKRLFLESNRKLTPAIHLYEKLGFTEVTDSTPSPYSRCDIQMQLDLH</sequence>
<dbReference type="InterPro" id="IPR000182">
    <property type="entry name" value="GNAT_dom"/>
</dbReference>
<dbReference type="PANTHER" id="PTHR13947:SF37">
    <property type="entry name" value="LD18367P"/>
    <property type="match status" value="1"/>
</dbReference>
<evidence type="ECO:0000256" key="1">
    <source>
        <dbReference type="ARBA" id="ARBA00022679"/>
    </source>
</evidence>
<dbReference type="InterPro" id="IPR000835">
    <property type="entry name" value="HTH_MarR-typ"/>
</dbReference>
<dbReference type="CDD" id="cd04301">
    <property type="entry name" value="NAT_SF"/>
    <property type="match status" value="1"/>
</dbReference>
<evidence type="ECO:0000259" key="3">
    <source>
        <dbReference type="PROSITE" id="PS51186"/>
    </source>
</evidence>
<dbReference type="GO" id="GO:0003677">
    <property type="term" value="F:DNA binding"/>
    <property type="evidence" value="ECO:0007669"/>
    <property type="project" value="UniProtKB-KW"/>
</dbReference>